<gene>
    <name evidence="1" type="ORF">SDC9_108321</name>
</gene>
<evidence type="ECO:0000313" key="1">
    <source>
        <dbReference type="EMBL" id="MPM61461.1"/>
    </source>
</evidence>
<protein>
    <submittedName>
        <fullName evidence="1">Uncharacterized protein</fullName>
    </submittedName>
</protein>
<comment type="caution">
    <text evidence="1">The sequence shown here is derived from an EMBL/GenBank/DDBJ whole genome shotgun (WGS) entry which is preliminary data.</text>
</comment>
<name>A0A645B9Y8_9ZZZZ</name>
<dbReference type="EMBL" id="VSSQ01018355">
    <property type="protein sequence ID" value="MPM61461.1"/>
    <property type="molecule type" value="Genomic_DNA"/>
</dbReference>
<proteinExistence type="predicted"/>
<dbReference type="AlphaFoldDB" id="A0A645B9Y8"/>
<reference evidence="1" key="1">
    <citation type="submission" date="2019-08" db="EMBL/GenBank/DDBJ databases">
        <authorList>
            <person name="Kucharzyk K."/>
            <person name="Murdoch R.W."/>
            <person name="Higgins S."/>
            <person name="Loffler F."/>
        </authorList>
    </citation>
    <scope>NUCLEOTIDE SEQUENCE</scope>
</reference>
<sequence>MQFDHGFLLGLHLCVVRIGEFAPDHKVCKLPPVGLLGFQRADCAARAQNRNAVADVQHLAHLVADKDNALAFGTEFVDDFVEVFHLDIREHRGRFVQNQNFRAAVKRFENLHALLRANGNIGNLCVGVDIQPVALGERDDLFFALVHANEHALIALVAKDDVLQYRHSLDQHEMLVHHADAEANRHGRGFDFYLLSAQNDIALRGLIEPDQNVHQRAFSRAVFTQQGMHLALSDGKGHVPVGVKTAELLADMLHAQDFVHRFRPLFSLKRILLC</sequence>
<organism evidence="1">
    <name type="scientific">bioreactor metagenome</name>
    <dbReference type="NCBI Taxonomy" id="1076179"/>
    <lineage>
        <taxon>unclassified sequences</taxon>
        <taxon>metagenomes</taxon>
        <taxon>ecological metagenomes</taxon>
    </lineage>
</organism>
<accession>A0A645B9Y8</accession>
<dbReference type="AntiFam" id="ANF00095">
    <property type="entry name" value="Shadow ORF (opposite ABC transporters)"/>
</dbReference>